<evidence type="ECO:0000256" key="2">
    <source>
        <dbReference type="ARBA" id="ARBA00022679"/>
    </source>
</evidence>
<dbReference type="InterPro" id="IPR001173">
    <property type="entry name" value="Glyco_trans_2-like"/>
</dbReference>
<dbReference type="SUPFAM" id="SSF53448">
    <property type="entry name" value="Nucleotide-diphospho-sugar transferases"/>
    <property type="match status" value="3"/>
</dbReference>
<reference evidence="4" key="1">
    <citation type="submission" date="2024-06" db="EMBL/GenBank/DDBJ databases">
        <title>Whole Genome Sequence of Streptococcus sp. strain SN-1.</title>
        <authorList>
            <person name="Saito M."/>
            <person name="Kuwahara N."/>
            <person name="Senpuku H."/>
        </authorList>
    </citation>
    <scope>NUCLEOTIDE SEQUENCE</scope>
    <source>
        <strain evidence="4">SN-1</strain>
    </source>
</reference>
<gene>
    <name evidence="4" type="ORF">MASAN616_03970</name>
</gene>
<protein>
    <recommendedName>
        <fullName evidence="3">Glycosyltransferase 2-like domain-containing protein</fullName>
    </recommendedName>
</protein>
<evidence type="ECO:0000259" key="3">
    <source>
        <dbReference type="Pfam" id="PF00535"/>
    </source>
</evidence>
<evidence type="ECO:0000256" key="1">
    <source>
        <dbReference type="ARBA" id="ARBA00022676"/>
    </source>
</evidence>
<feature type="domain" description="Glycosyltransferase 2-like" evidence="3">
    <location>
        <begin position="2"/>
        <end position="136"/>
    </location>
</feature>
<keyword evidence="1" id="KW-0328">Glycosyltransferase</keyword>
<dbReference type="Gene3D" id="3.90.550.10">
    <property type="entry name" value="Spore Coat Polysaccharide Biosynthesis Protein SpsA, Chain A"/>
    <property type="match status" value="3"/>
</dbReference>
<dbReference type="Pfam" id="PF00535">
    <property type="entry name" value="Glycos_transf_2"/>
    <property type="match status" value="3"/>
</dbReference>
<dbReference type="GO" id="GO:0016757">
    <property type="term" value="F:glycosyltransferase activity"/>
    <property type="evidence" value="ECO:0007669"/>
    <property type="project" value="UniProtKB-KW"/>
</dbReference>
<accession>A0AAT9FZA0</accession>
<sequence>MVNDGSTDGSGAICQDFVERDSRFHYFEKENGGLSDARNYGLDRAKGHYITFLDSDDFLFEDYLENLYYASRLSDSDITIGGYCRFGDSNFYFYNDRFKSDSLVAFKDFQAIQYLDSMLDVTFITFSTAWGKLFKRELFSELRFPYGKYAEDQFLIWRLYMKADKIYVFNGASYVYRMNPSGLSNIFTLKHLDYIDALEERIKDTKDIEGIEIQNSFNMYRYVLQRILGQLEEHDYIDEAKEVRKKLELAEQGQYPFLSDEVKEIEVENDGELISIIIPIYNTDQYLRQCLDSIINQSYKNFEVLLINDGSVDDSATICKEYVEKDSRIRYFEKENGGVSSARNLGLKNAKGNYITFVDSDDWVEENYLEVLYNALKENKVDVAISTHKDFNMDDDLYYLPFYSEEQLHILDIGKVARDEFLELFPELSSVSHDFSCVASKLFKADLVKNLLFDESVNYGEDLDFFFSMYLKVSSVFYVNKPTYIYRQHQQSASNNCLESHAISEIRIYEKILKKIMELHIPNYHYIERFKMILYFRLGQFPNSQMLKSYESSVLEKIGTVTYSQPLISIIVPIYKVETYLRMCLNSIEHQTYSNIEVLLINDGSPDASGEICQEYVTRDSRFHYFEKENGGLSDARNYGIARAKGKFLTFIDSDDWVEPTYIEDMYQVALDNDSEIVVSNYNRFDVKENHYLIHVGDDYYEENYEGEELINELPLLERRDYAFTTSWGILFSQNLFNNIAFPKGKIIEDSRTNYKLFAKSSRSTYIHKALYNYRIGGESISSQVNEKILVDVLECVLERLAIYTIKGWNSFDEKENTLGYIRQGWEAAKEAGLQDTEIFRRYTEILDLIDNN</sequence>
<evidence type="ECO:0000313" key="4">
    <source>
        <dbReference type="EMBL" id="BET04534.1"/>
    </source>
</evidence>
<keyword evidence="2" id="KW-0808">Transferase</keyword>
<dbReference type="AlphaFoldDB" id="A0AAT9FZA0"/>
<dbReference type="PANTHER" id="PTHR22916">
    <property type="entry name" value="GLYCOSYLTRANSFERASE"/>
    <property type="match status" value="1"/>
</dbReference>
<name>A0AAT9FZA0_9STRE</name>
<feature type="domain" description="Glycosyltransferase 2-like" evidence="3">
    <location>
        <begin position="569"/>
        <end position="695"/>
    </location>
</feature>
<dbReference type="CDD" id="cd00761">
    <property type="entry name" value="Glyco_tranf_GTA_type"/>
    <property type="match status" value="3"/>
</dbReference>
<dbReference type="PANTHER" id="PTHR22916:SF51">
    <property type="entry name" value="GLYCOSYLTRANSFERASE EPSH-RELATED"/>
    <property type="match status" value="1"/>
</dbReference>
<dbReference type="EMBL" id="AP028929">
    <property type="protein sequence ID" value="BET04534.1"/>
    <property type="molecule type" value="Genomic_DNA"/>
</dbReference>
<feature type="domain" description="Glycosyltransferase 2-like" evidence="3">
    <location>
        <begin position="275"/>
        <end position="401"/>
    </location>
</feature>
<dbReference type="InterPro" id="IPR029044">
    <property type="entry name" value="Nucleotide-diphossugar_trans"/>
</dbReference>
<organism evidence="4">
    <name type="scientific">Streptococcus sp. SN-1</name>
    <dbReference type="NCBI Taxonomy" id="3074854"/>
    <lineage>
        <taxon>Bacteria</taxon>
        <taxon>Bacillati</taxon>
        <taxon>Bacillota</taxon>
        <taxon>Bacilli</taxon>
        <taxon>Lactobacillales</taxon>
        <taxon>Streptococcaceae</taxon>
        <taxon>Streptococcus</taxon>
    </lineage>
</organism>
<proteinExistence type="predicted"/>